<keyword evidence="1" id="KW-1133">Transmembrane helix</keyword>
<feature type="chain" id="PRO_5045510476" evidence="2">
    <location>
        <begin position="36"/>
        <end position="92"/>
    </location>
</feature>
<proteinExistence type="predicted"/>
<comment type="caution">
    <text evidence="3">The sequence shown here is derived from an EMBL/GenBank/DDBJ whole genome shotgun (WGS) entry which is preliminary data.</text>
</comment>
<dbReference type="EMBL" id="CAUYUJ010020536">
    <property type="protein sequence ID" value="CAK0899008.1"/>
    <property type="molecule type" value="Genomic_DNA"/>
</dbReference>
<evidence type="ECO:0000313" key="4">
    <source>
        <dbReference type="Proteomes" id="UP001189429"/>
    </source>
</evidence>
<keyword evidence="2" id="KW-0732">Signal</keyword>
<feature type="signal peptide" evidence="2">
    <location>
        <begin position="1"/>
        <end position="35"/>
    </location>
</feature>
<sequence length="92" mass="8766">RRAGLMSGGRGMGPGPAATLAAPLLVAWAAPAAAAADLQWRGLLAEGARAAGGAAVRPQDLLCGAGVAAIVAAAVATGNTIARLLGAAGDRR</sequence>
<evidence type="ECO:0000256" key="1">
    <source>
        <dbReference type="SAM" id="Phobius"/>
    </source>
</evidence>
<evidence type="ECO:0000313" key="3">
    <source>
        <dbReference type="EMBL" id="CAK0899008.1"/>
    </source>
</evidence>
<protein>
    <submittedName>
        <fullName evidence="3">Uncharacterized protein</fullName>
    </submittedName>
</protein>
<feature type="transmembrane region" description="Helical" evidence="1">
    <location>
        <begin position="59"/>
        <end position="82"/>
    </location>
</feature>
<feature type="non-terminal residue" evidence="3">
    <location>
        <position position="1"/>
    </location>
</feature>
<keyword evidence="1" id="KW-0472">Membrane</keyword>
<gene>
    <name evidence="3" type="ORF">PCOR1329_LOCUS76638</name>
</gene>
<keyword evidence="4" id="KW-1185">Reference proteome</keyword>
<name>A0ABN9XKN0_9DINO</name>
<organism evidence="3 4">
    <name type="scientific">Prorocentrum cordatum</name>
    <dbReference type="NCBI Taxonomy" id="2364126"/>
    <lineage>
        <taxon>Eukaryota</taxon>
        <taxon>Sar</taxon>
        <taxon>Alveolata</taxon>
        <taxon>Dinophyceae</taxon>
        <taxon>Prorocentrales</taxon>
        <taxon>Prorocentraceae</taxon>
        <taxon>Prorocentrum</taxon>
    </lineage>
</organism>
<reference evidence="3" key="1">
    <citation type="submission" date="2023-10" db="EMBL/GenBank/DDBJ databases">
        <authorList>
            <person name="Chen Y."/>
            <person name="Shah S."/>
            <person name="Dougan E. K."/>
            <person name="Thang M."/>
            <person name="Chan C."/>
        </authorList>
    </citation>
    <scope>NUCLEOTIDE SEQUENCE [LARGE SCALE GENOMIC DNA]</scope>
</reference>
<keyword evidence="1" id="KW-0812">Transmembrane</keyword>
<evidence type="ECO:0000256" key="2">
    <source>
        <dbReference type="SAM" id="SignalP"/>
    </source>
</evidence>
<accession>A0ABN9XKN0</accession>
<dbReference type="Proteomes" id="UP001189429">
    <property type="component" value="Unassembled WGS sequence"/>
</dbReference>